<dbReference type="InterPro" id="IPR000109">
    <property type="entry name" value="POT_fam"/>
</dbReference>
<sequence>MVGREPPPRCLVRLVLMGMGLGWYGGIGSACAVLQTLDLAKSRPEQVILMPFLLRHLSPEALTGVVLVGVSVSGGLLGSVCSMCADRAGLKASCAISLTTLVFANMLVALVPTYLIGLLVAAVGNAALPPILNALFTCQFDDERRTETMVTYFYVSQNMSFVLATGVAGVQPFWAGYVENAVFSLSSLALLRAEWGHLKDVSDAVTNSSAPPGLGCSDARVVGFAILCVFGLMFEALFGQFLGGAFLVFAKEEVGPIGAFHVPPQWFLSLNGLIDLAIAPLITWVHGRMPAVRFHLKLRLGFVMMALGFGIMGATTRLASAGGVSPMIVAAATLLISVGELHYRPVMLAAIPAEMPPDMIGLFNSIYFIISGVGDVITGGGVPYYKAVGAEDFFAALVALATTGFVGLQLAAPGLEHRFRAAASCQSRPLAMAALAGPIQ</sequence>
<gene>
    <name evidence="6" type="ORF">AMON00008_LOCUS7434</name>
</gene>
<feature type="transmembrane region" description="Helical" evidence="5">
    <location>
        <begin position="114"/>
        <end position="136"/>
    </location>
</feature>
<dbReference type="SUPFAM" id="SSF103473">
    <property type="entry name" value="MFS general substrate transporter"/>
    <property type="match status" value="1"/>
</dbReference>
<evidence type="ECO:0000256" key="3">
    <source>
        <dbReference type="ARBA" id="ARBA00022989"/>
    </source>
</evidence>
<feature type="transmembrane region" description="Helical" evidence="5">
    <location>
        <begin position="321"/>
        <end position="339"/>
    </location>
</feature>
<dbReference type="AlphaFoldDB" id="A0A7S4PZP2"/>
<evidence type="ECO:0008006" key="7">
    <source>
        <dbReference type="Google" id="ProtNLM"/>
    </source>
</evidence>
<dbReference type="PROSITE" id="PS51257">
    <property type="entry name" value="PROKAR_LIPOPROTEIN"/>
    <property type="match status" value="1"/>
</dbReference>
<dbReference type="GO" id="GO:0016020">
    <property type="term" value="C:membrane"/>
    <property type="evidence" value="ECO:0007669"/>
    <property type="project" value="UniProtKB-SubCell"/>
</dbReference>
<evidence type="ECO:0000256" key="2">
    <source>
        <dbReference type="ARBA" id="ARBA00022692"/>
    </source>
</evidence>
<evidence type="ECO:0000313" key="6">
    <source>
        <dbReference type="EMBL" id="CAE4567815.1"/>
    </source>
</evidence>
<feature type="transmembrane region" description="Helical" evidence="5">
    <location>
        <begin position="360"/>
        <end position="381"/>
    </location>
</feature>
<evidence type="ECO:0000256" key="4">
    <source>
        <dbReference type="ARBA" id="ARBA00023136"/>
    </source>
</evidence>
<dbReference type="Pfam" id="PF00854">
    <property type="entry name" value="PTR2"/>
    <property type="match status" value="1"/>
</dbReference>
<evidence type="ECO:0000256" key="5">
    <source>
        <dbReference type="SAM" id="Phobius"/>
    </source>
</evidence>
<feature type="transmembrane region" description="Helical" evidence="5">
    <location>
        <begin position="57"/>
        <end position="77"/>
    </location>
</feature>
<dbReference type="InterPro" id="IPR036259">
    <property type="entry name" value="MFS_trans_sf"/>
</dbReference>
<dbReference type="EMBL" id="HBNR01011531">
    <property type="protein sequence ID" value="CAE4567815.1"/>
    <property type="molecule type" value="Transcribed_RNA"/>
</dbReference>
<keyword evidence="4 5" id="KW-0472">Membrane</keyword>
<feature type="transmembrane region" description="Helical" evidence="5">
    <location>
        <begin position="393"/>
        <end position="412"/>
    </location>
</feature>
<proteinExistence type="predicted"/>
<feature type="transmembrane region" description="Helical" evidence="5">
    <location>
        <begin position="221"/>
        <end position="246"/>
    </location>
</feature>
<keyword evidence="2 5" id="KW-0812">Transmembrane</keyword>
<feature type="transmembrane region" description="Helical" evidence="5">
    <location>
        <begin position="12"/>
        <end position="37"/>
    </location>
</feature>
<dbReference type="Gene3D" id="1.20.1250.20">
    <property type="entry name" value="MFS general substrate transporter like domains"/>
    <property type="match status" value="2"/>
</dbReference>
<keyword evidence="3 5" id="KW-1133">Transmembrane helix</keyword>
<name>A0A7S4PZP2_9DINO</name>
<dbReference type="GO" id="GO:0022857">
    <property type="term" value="F:transmembrane transporter activity"/>
    <property type="evidence" value="ECO:0007669"/>
    <property type="project" value="InterPro"/>
</dbReference>
<organism evidence="6">
    <name type="scientific">Alexandrium monilatum</name>
    <dbReference type="NCBI Taxonomy" id="311494"/>
    <lineage>
        <taxon>Eukaryota</taxon>
        <taxon>Sar</taxon>
        <taxon>Alveolata</taxon>
        <taxon>Dinophyceae</taxon>
        <taxon>Gonyaulacales</taxon>
        <taxon>Pyrocystaceae</taxon>
        <taxon>Alexandrium</taxon>
    </lineage>
</organism>
<feature type="transmembrane region" description="Helical" evidence="5">
    <location>
        <begin position="298"/>
        <end position="315"/>
    </location>
</feature>
<evidence type="ECO:0000256" key="1">
    <source>
        <dbReference type="ARBA" id="ARBA00004141"/>
    </source>
</evidence>
<feature type="transmembrane region" description="Helical" evidence="5">
    <location>
        <begin position="89"/>
        <end position="108"/>
    </location>
</feature>
<feature type="transmembrane region" description="Helical" evidence="5">
    <location>
        <begin position="266"/>
        <end position="286"/>
    </location>
</feature>
<comment type="subcellular location">
    <subcellularLocation>
        <location evidence="1">Membrane</location>
        <topology evidence="1">Multi-pass membrane protein</topology>
    </subcellularLocation>
</comment>
<accession>A0A7S4PZP2</accession>
<protein>
    <recommendedName>
        <fullName evidence="7">Major facilitator superfamily (MFS) profile domain-containing protein</fullName>
    </recommendedName>
</protein>
<reference evidence="6" key="1">
    <citation type="submission" date="2021-01" db="EMBL/GenBank/DDBJ databases">
        <authorList>
            <person name="Corre E."/>
            <person name="Pelletier E."/>
            <person name="Niang G."/>
            <person name="Scheremetjew M."/>
            <person name="Finn R."/>
            <person name="Kale V."/>
            <person name="Holt S."/>
            <person name="Cochrane G."/>
            <person name="Meng A."/>
            <person name="Brown T."/>
            <person name="Cohen L."/>
        </authorList>
    </citation>
    <scope>NUCLEOTIDE SEQUENCE</scope>
    <source>
        <strain evidence="6">CCMP3105</strain>
    </source>
</reference>